<dbReference type="AlphaFoldDB" id="A0A0F9FC84"/>
<evidence type="ECO:0000313" key="1">
    <source>
        <dbReference type="EMBL" id="KKL83808.1"/>
    </source>
</evidence>
<feature type="non-terminal residue" evidence="1">
    <location>
        <position position="1"/>
    </location>
</feature>
<organism evidence="1">
    <name type="scientific">marine sediment metagenome</name>
    <dbReference type="NCBI Taxonomy" id="412755"/>
    <lineage>
        <taxon>unclassified sequences</taxon>
        <taxon>metagenomes</taxon>
        <taxon>ecological metagenomes</taxon>
    </lineage>
</organism>
<name>A0A0F9FC84_9ZZZZ</name>
<proteinExistence type="predicted"/>
<sequence length="134" mass="14948">IKINHKNAFATLRQQAAQRDHRCGFTHATFLIGYCPDSHVFSPENTLLQPAKSRYIRLIGQQLNNLNVNGALTHNAPNAGLPRDQQHHTPIAPAPLLGVVPRQRLMLPIAHRGHAIGLNAVHTQHAHNRRRTGR</sequence>
<protein>
    <submittedName>
        <fullName evidence="1">Uncharacterized protein</fullName>
    </submittedName>
</protein>
<gene>
    <name evidence="1" type="ORF">LCGC14_1971000</name>
</gene>
<accession>A0A0F9FC84</accession>
<comment type="caution">
    <text evidence="1">The sequence shown here is derived from an EMBL/GenBank/DDBJ whole genome shotgun (WGS) entry which is preliminary data.</text>
</comment>
<dbReference type="EMBL" id="LAZR01021876">
    <property type="protein sequence ID" value="KKL83808.1"/>
    <property type="molecule type" value="Genomic_DNA"/>
</dbReference>
<reference evidence="1" key="1">
    <citation type="journal article" date="2015" name="Nature">
        <title>Complex archaea that bridge the gap between prokaryotes and eukaryotes.</title>
        <authorList>
            <person name="Spang A."/>
            <person name="Saw J.H."/>
            <person name="Jorgensen S.L."/>
            <person name="Zaremba-Niedzwiedzka K."/>
            <person name="Martijn J."/>
            <person name="Lind A.E."/>
            <person name="van Eijk R."/>
            <person name="Schleper C."/>
            <person name="Guy L."/>
            <person name="Ettema T.J."/>
        </authorList>
    </citation>
    <scope>NUCLEOTIDE SEQUENCE</scope>
</reference>